<evidence type="ECO:0000313" key="3">
    <source>
        <dbReference type="Proteomes" id="UP000199048"/>
    </source>
</evidence>
<dbReference type="EMBL" id="FOTK01000073">
    <property type="protein sequence ID" value="SFM90316.1"/>
    <property type="molecule type" value="Genomic_DNA"/>
</dbReference>
<dbReference type="STRING" id="582667.SAMN05192568_107323"/>
<keyword evidence="3" id="KW-1185">Reference proteome</keyword>
<dbReference type="PANTHER" id="PTHR47515:SF1">
    <property type="entry name" value="BLR2054 PROTEIN"/>
    <property type="match status" value="1"/>
</dbReference>
<accession>A0A1I4UMX6</accession>
<dbReference type="SUPFAM" id="SSF53098">
    <property type="entry name" value="Ribonuclease H-like"/>
    <property type="match status" value="1"/>
</dbReference>
<evidence type="ECO:0000313" key="2">
    <source>
        <dbReference type="EMBL" id="SFM90316.1"/>
    </source>
</evidence>
<gene>
    <name evidence="2" type="ORF">SAMN05192568_107323</name>
</gene>
<dbReference type="InterPro" id="IPR012337">
    <property type="entry name" value="RNaseH-like_sf"/>
</dbReference>
<dbReference type="Pfam" id="PF13683">
    <property type="entry name" value="rve_3"/>
    <property type="match status" value="1"/>
</dbReference>
<dbReference type="AlphaFoldDB" id="A0A1I4UMX6"/>
<feature type="domain" description="Integrase catalytic" evidence="1">
    <location>
        <begin position="10"/>
        <end position="66"/>
    </location>
</feature>
<protein>
    <submittedName>
        <fullName evidence="2">Putative transposase</fullName>
    </submittedName>
</protein>
<dbReference type="InterPro" id="IPR001584">
    <property type="entry name" value="Integrase_cat-core"/>
</dbReference>
<dbReference type="PANTHER" id="PTHR47515">
    <property type="entry name" value="LOW CALCIUM RESPONSE LOCUS PROTEIN T"/>
    <property type="match status" value="1"/>
</dbReference>
<sequence length="79" mass="9197">MRFAHLKQILKPTDNTLVESLNGRQRDECLNTNWFLSLVNARSKIGTWRRHYNERRPDTATGWRTPQEFALAAAQQAAE</sequence>
<evidence type="ECO:0000259" key="1">
    <source>
        <dbReference type="Pfam" id="PF13683"/>
    </source>
</evidence>
<name>A0A1I4UMX6_9HYPH</name>
<reference evidence="3" key="1">
    <citation type="submission" date="2016-10" db="EMBL/GenBank/DDBJ databases">
        <authorList>
            <person name="Varghese N."/>
            <person name="Submissions S."/>
        </authorList>
    </citation>
    <scope>NUCLEOTIDE SEQUENCE [LARGE SCALE GENOMIC DNA]</scope>
    <source>
        <strain evidence="3">BL36</strain>
    </source>
</reference>
<proteinExistence type="predicted"/>
<organism evidence="2 3">
    <name type="scientific">Methylobacterium pseudosasicola</name>
    <dbReference type="NCBI Taxonomy" id="582667"/>
    <lineage>
        <taxon>Bacteria</taxon>
        <taxon>Pseudomonadati</taxon>
        <taxon>Pseudomonadota</taxon>
        <taxon>Alphaproteobacteria</taxon>
        <taxon>Hyphomicrobiales</taxon>
        <taxon>Methylobacteriaceae</taxon>
        <taxon>Methylobacterium</taxon>
    </lineage>
</organism>
<dbReference type="GO" id="GO:0015074">
    <property type="term" value="P:DNA integration"/>
    <property type="evidence" value="ECO:0007669"/>
    <property type="project" value="InterPro"/>
</dbReference>
<dbReference type="Proteomes" id="UP000199048">
    <property type="component" value="Unassembled WGS sequence"/>
</dbReference>